<dbReference type="Gene3D" id="1.10.10.1070">
    <property type="entry name" value="Zinc finger, BED domain-containing"/>
    <property type="match status" value="1"/>
</dbReference>
<dbReference type="GO" id="GO:0006357">
    <property type="term" value="P:regulation of transcription by RNA polymerase II"/>
    <property type="evidence" value="ECO:0007669"/>
    <property type="project" value="TreeGrafter"/>
</dbReference>
<feature type="domain" description="HAT C-terminal dimerisation" evidence="2">
    <location>
        <begin position="484"/>
        <end position="565"/>
    </location>
</feature>
<dbReference type="SUPFAM" id="SSF140996">
    <property type="entry name" value="Hermes dimerisation domain"/>
    <property type="match status" value="1"/>
</dbReference>
<feature type="region of interest" description="Disordered" evidence="1">
    <location>
        <begin position="1"/>
        <end position="28"/>
    </location>
</feature>
<dbReference type="InterPro" id="IPR052717">
    <property type="entry name" value="Vacuolar_transposase_reg"/>
</dbReference>
<dbReference type="Pfam" id="PF10683">
    <property type="entry name" value="DBD_Tnp_Hermes"/>
    <property type="match status" value="1"/>
</dbReference>
<evidence type="ECO:0000256" key="1">
    <source>
        <dbReference type="SAM" id="MobiDB-lite"/>
    </source>
</evidence>
<organism evidence="4 5">
    <name type="scientific">Phoxinus phoxinus</name>
    <name type="common">Eurasian minnow</name>
    <dbReference type="NCBI Taxonomy" id="58324"/>
    <lineage>
        <taxon>Eukaryota</taxon>
        <taxon>Metazoa</taxon>
        <taxon>Chordata</taxon>
        <taxon>Craniata</taxon>
        <taxon>Vertebrata</taxon>
        <taxon>Euteleostomi</taxon>
        <taxon>Actinopterygii</taxon>
        <taxon>Neopterygii</taxon>
        <taxon>Teleostei</taxon>
        <taxon>Ostariophysi</taxon>
        <taxon>Cypriniformes</taxon>
        <taxon>Leuciscidae</taxon>
        <taxon>Phoxininae</taxon>
        <taxon>Phoxinus</taxon>
    </lineage>
</organism>
<proteinExistence type="predicted"/>
<evidence type="ECO:0000313" key="5">
    <source>
        <dbReference type="Proteomes" id="UP001364617"/>
    </source>
</evidence>
<dbReference type="Proteomes" id="UP001364617">
    <property type="component" value="Unassembled WGS sequence"/>
</dbReference>
<comment type="caution">
    <text evidence="4">The sequence shown here is derived from an EMBL/GenBank/DDBJ whole genome shotgun (WGS) entry which is preliminary data.</text>
</comment>
<dbReference type="SUPFAM" id="SSF53098">
    <property type="entry name" value="Ribonuclease H-like"/>
    <property type="match status" value="1"/>
</dbReference>
<dbReference type="GO" id="GO:0046983">
    <property type="term" value="F:protein dimerization activity"/>
    <property type="evidence" value="ECO:0007669"/>
    <property type="project" value="InterPro"/>
</dbReference>
<dbReference type="InterPro" id="IPR018473">
    <property type="entry name" value="Hermes_transposase_DNA-db"/>
</dbReference>
<feature type="compositionally biased region" description="Polar residues" evidence="1">
    <location>
        <begin position="8"/>
        <end position="23"/>
    </location>
</feature>
<accession>A0AAN9GV30</accession>
<feature type="compositionally biased region" description="Low complexity" evidence="1">
    <location>
        <begin position="448"/>
        <end position="460"/>
    </location>
</feature>
<protein>
    <recommendedName>
        <fullName evidence="6">HAT C-terminal dimerisation domain-containing protein</fullName>
    </recommendedName>
</protein>
<evidence type="ECO:0000313" key="4">
    <source>
        <dbReference type="EMBL" id="KAK7129590.1"/>
    </source>
</evidence>
<dbReference type="AlphaFoldDB" id="A0AAN9GV30"/>
<feature type="region of interest" description="Disordered" evidence="1">
    <location>
        <begin position="430"/>
        <end position="468"/>
    </location>
</feature>
<evidence type="ECO:0008006" key="6">
    <source>
        <dbReference type="Google" id="ProtNLM"/>
    </source>
</evidence>
<dbReference type="InterPro" id="IPR012337">
    <property type="entry name" value="RNaseH-like_sf"/>
</dbReference>
<name>A0AAN9GV30_9TELE</name>
<evidence type="ECO:0000259" key="2">
    <source>
        <dbReference type="Pfam" id="PF05699"/>
    </source>
</evidence>
<keyword evidence="5" id="KW-1185">Reference proteome</keyword>
<evidence type="ECO:0000259" key="3">
    <source>
        <dbReference type="Pfam" id="PF10683"/>
    </source>
</evidence>
<dbReference type="GO" id="GO:0005634">
    <property type="term" value="C:nucleus"/>
    <property type="evidence" value="ECO:0007669"/>
    <property type="project" value="TreeGrafter"/>
</dbReference>
<dbReference type="InterPro" id="IPR008906">
    <property type="entry name" value="HATC_C_dom"/>
</dbReference>
<dbReference type="EMBL" id="JAYKXH010000021">
    <property type="protein sequence ID" value="KAK7129590.1"/>
    <property type="molecule type" value="Genomic_DNA"/>
</dbReference>
<dbReference type="Pfam" id="PF05699">
    <property type="entry name" value="Dimer_Tnp_hAT"/>
    <property type="match status" value="1"/>
</dbReference>
<feature type="domain" description="Hermes trasposase DNA-binding" evidence="3">
    <location>
        <begin position="43"/>
        <end position="102"/>
    </location>
</feature>
<dbReference type="PANTHER" id="PTHR46169:SF17">
    <property type="entry name" value="HAT C-TERMINAL DIMERISATION DOMAIN-CONTAINING PROTEIN"/>
    <property type="match status" value="1"/>
</dbReference>
<gene>
    <name evidence="4" type="ORF">R3I93_019284</name>
</gene>
<reference evidence="4 5" key="1">
    <citation type="submission" date="2024-02" db="EMBL/GenBank/DDBJ databases">
        <title>Chromosome-level genome assembly of the Eurasian Minnow (Phoxinus phoxinus).</title>
        <authorList>
            <person name="Oriowo T.O."/>
            <person name="Martin S."/>
            <person name="Stange M."/>
            <person name="Chrysostomakis Y."/>
            <person name="Brown T."/>
            <person name="Winkler S."/>
            <person name="Kukowka S."/>
            <person name="Myers E.W."/>
            <person name="Bohne A."/>
        </authorList>
    </citation>
    <scope>NUCLEOTIDE SEQUENCE [LARGE SCALE GENOMIC DNA]</scope>
    <source>
        <strain evidence="4">ZFMK-TIS-60720</strain>
        <tissue evidence="4">Whole Organism</tissue>
    </source>
</reference>
<dbReference type="PANTHER" id="PTHR46169">
    <property type="entry name" value="DNA REPLICATION-RELATED ELEMENT FACTOR, ISOFORM A"/>
    <property type="match status" value="1"/>
</dbReference>
<sequence length="565" mass="63488">MKYDSKKTGSSSLSRHTLNCGHSTTTTTTQQQQSMTKFLAKNVPLKTKQAVTEKCVYMCAKDIRPFYFVQGDGFLELAQELINVGATHGRVAASSVLPSPNTVATHCRNLAEEKREELAKQVKEILKKGGKVGMSTDMWTDDFRKIHYLSITCHYVTEDFELIGKNLTTAMFPVDEKKTGDNIKRELVKLLVTKFGFDPLSLKDIVWVTDQGANVVNALRSYMRLDCMDHVLNTVLRHGLDNDALMQVAPDFAETVTASKALVRYVKQSGMTAQLSKTILQMVDTRFSTVYLTLKSISDIYAELQDKLEARGESDRIEKITPDTLGMLVSFLKPFYDAQRELEGDKYPTLHLALLWVERLRHHCQQNANDTAQLAGVRQRHAHWLQEKMAKSVTDLHKTATFLWPKFNQLRMLPADQRVNVQQYVKSRLSAAQQPVPEGPGEASQETSASSSAAAPAPAAKKTPRFDEWENVFGVGETESEEDEVDSYVRQRPTMTDDQDLLGWWKTNSSVYPKLAQLARQVLCVPASSSSSERVFSVAGRTIEERRTRLSPSTVDALLFLHDAL</sequence>